<dbReference type="AlphaFoldDB" id="A0A8S1UHX6"/>
<reference evidence="2" key="1">
    <citation type="submission" date="2021-01" db="EMBL/GenBank/DDBJ databases">
        <authorList>
            <consortium name="Genoscope - CEA"/>
            <person name="William W."/>
        </authorList>
    </citation>
    <scope>NUCLEOTIDE SEQUENCE</scope>
</reference>
<dbReference type="EMBL" id="CAJJDO010000041">
    <property type="protein sequence ID" value="CAD8164791.1"/>
    <property type="molecule type" value="Genomic_DNA"/>
</dbReference>
<feature type="transmembrane region" description="Helical" evidence="1">
    <location>
        <begin position="152"/>
        <end position="171"/>
    </location>
</feature>
<feature type="transmembrane region" description="Helical" evidence="1">
    <location>
        <begin position="109"/>
        <end position="131"/>
    </location>
</feature>
<dbReference type="Proteomes" id="UP000689195">
    <property type="component" value="Unassembled WGS sequence"/>
</dbReference>
<name>A0A8S1UHX6_9CILI</name>
<feature type="transmembrane region" description="Helical" evidence="1">
    <location>
        <begin position="61"/>
        <end position="89"/>
    </location>
</feature>
<organism evidence="2 3">
    <name type="scientific">Paramecium pentaurelia</name>
    <dbReference type="NCBI Taxonomy" id="43138"/>
    <lineage>
        <taxon>Eukaryota</taxon>
        <taxon>Sar</taxon>
        <taxon>Alveolata</taxon>
        <taxon>Ciliophora</taxon>
        <taxon>Intramacronucleata</taxon>
        <taxon>Oligohymenophorea</taxon>
        <taxon>Peniculida</taxon>
        <taxon>Parameciidae</taxon>
        <taxon>Paramecium</taxon>
    </lineage>
</organism>
<evidence type="ECO:0008006" key="4">
    <source>
        <dbReference type="Google" id="ProtNLM"/>
    </source>
</evidence>
<sequence>MEHCIQECLNSLQFLIIILTNSSKIVVLTFIIIIKSFNQIHLVIYSLLIEGLQKAVQGQNTLFGTIFFLLFHHSYQFNFCLSLALPFYLPYRLFLCGFFQYSNFLYIQILHATAVKGIFVVIFAQIIIWLFKRINKIGFLNSYFYFQIKHHINDFYALASISLILMIGLFYDNE</sequence>
<gene>
    <name evidence="2" type="ORF">PPENT_87.1.T0410214</name>
</gene>
<proteinExistence type="predicted"/>
<keyword evidence="1" id="KW-1133">Transmembrane helix</keyword>
<keyword evidence="1" id="KW-0812">Transmembrane</keyword>
<accession>A0A8S1UHX6</accession>
<keyword evidence="1" id="KW-0472">Membrane</keyword>
<protein>
    <recommendedName>
        <fullName evidence="4">Transmembrane protein</fullName>
    </recommendedName>
</protein>
<evidence type="ECO:0000313" key="3">
    <source>
        <dbReference type="Proteomes" id="UP000689195"/>
    </source>
</evidence>
<comment type="caution">
    <text evidence="2">The sequence shown here is derived from an EMBL/GenBank/DDBJ whole genome shotgun (WGS) entry which is preliminary data.</text>
</comment>
<evidence type="ECO:0000256" key="1">
    <source>
        <dbReference type="SAM" id="Phobius"/>
    </source>
</evidence>
<evidence type="ECO:0000313" key="2">
    <source>
        <dbReference type="EMBL" id="CAD8164791.1"/>
    </source>
</evidence>
<keyword evidence="3" id="KW-1185">Reference proteome</keyword>